<dbReference type="VEuPathDB" id="VectorBase:ASIC020265"/>
<feature type="domain" description="HECT" evidence="4">
    <location>
        <begin position="163"/>
        <end position="447"/>
    </location>
</feature>
<dbReference type="GO" id="GO:0005737">
    <property type="term" value="C:cytoplasm"/>
    <property type="evidence" value="ECO:0007669"/>
    <property type="project" value="TreeGrafter"/>
</dbReference>
<dbReference type="EMBL" id="KE525368">
    <property type="protein sequence ID" value="KFB52078.1"/>
    <property type="molecule type" value="Genomic_DNA"/>
</dbReference>
<sequence>MLLELPATQVLLLLASDDNLQQKIGEALEIIVQRQRLEIENLTNGGQSSSSSGAGSGTQGTSSTGGGSMMGGSGGAAVAGNGNGGSGSNAASSGSVGNQGTGVGGGANSSGYSSGVPVAVTGAGQAQGQSGISTKKTGPMLVLEDCQLDAPLFYTPGKRGFYSPRQGYPSSERMNAFRNVGRLIGLCLLQNELFPLFLQRHVLKFILGRQVRFHDLAFFDPVVYESLRQLIKDSQNKTGVSILQSLEINFVIDLMPEEGSGTVELVPGGRDIPVNESNVYDYVRKYAEYRMIKTQEKALEAIRSGVFDVLPDTALEQLTAEDLRLLLNGVGDIHVGTLISYTTFNDESNETSDKLIKFKRWLWSVVEKMSNLERQDLVYFWTGSPALPASEEGFQPMPSVTIRPADDAHLPTANTCISRLYIPLYSSKAVLRHKLLLAIKTKNFGFV</sequence>
<dbReference type="Gene3D" id="3.30.2160.10">
    <property type="entry name" value="Hect, E3 ligase catalytic domain"/>
    <property type="match status" value="1"/>
</dbReference>
<proteinExistence type="predicted"/>
<reference evidence="6 8" key="1">
    <citation type="journal article" date="2014" name="BMC Genomics">
        <title>Genome sequence of Anopheles sinensis provides insight into genetics basis of mosquito competence for malaria parasites.</title>
        <authorList>
            <person name="Zhou D."/>
            <person name="Zhang D."/>
            <person name="Ding G."/>
            <person name="Shi L."/>
            <person name="Hou Q."/>
            <person name="Ye Y."/>
            <person name="Xu Y."/>
            <person name="Zhou H."/>
            <person name="Xiong C."/>
            <person name="Li S."/>
            <person name="Yu J."/>
            <person name="Hong S."/>
            <person name="Yu X."/>
            <person name="Zou P."/>
            <person name="Chen C."/>
            <person name="Chang X."/>
            <person name="Wang W."/>
            <person name="Lv Y."/>
            <person name="Sun Y."/>
            <person name="Ma L."/>
            <person name="Shen B."/>
            <person name="Zhu C."/>
        </authorList>
    </citation>
    <scope>NUCLEOTIDE SEQUENCE [LARGE SCALE GENOMIC DNA]</scope>
</reference>
<dbReference type="VEuPathDB" id="VectorBase:ASIS000867"/>
<organism evidence="6">
    <name type="scientific">Anopheles sinensis</name>
    <name type="common">Mosquito</name>
    <dbReference type="NCBI Taxonomy" id="74873"/>
    <lineage>
        <taxon>Eukaryota</taxon>
        <taxon>Metazoa</taxon>
        <taxon>Ecdysozoa</taxon>
        <taxon>Arthropoda</taxon>
        <taxon>Hexapoda</taxon>
        <taxon>Insecta</taxon>
        <taxon>Pterygota</taxon>
        <taxon>Neoptera</taxon>
        <taxon>Endopterygota</taxon>
        <taxon>Diptera</taxon>
        <taxon>Nematocera</taxon>
        <taxon>Culicoidea</taxon>
        <taxon>Culicidae</taxon>
        <taxon>Anophelinae</taxon>
        <taxon>Anopheles</taxon>
    </lineage>
</organism>
<evidence type="ECO:0000256" key="1">
    <source>
        <dbReference type="ARBA" id="ARBA00022786"/>
    </source>
</evidence>
<gene>
    <name evidence="6" type="ORF">ZHAS_00020265</name>
</gene>
<dbReference type="Gene3D" id="3.30.2410.10">
    <property type="entry name" value="Hect, E3 ligase catalytic domain"/>
    <property type="match status" value="1"/>
</dbReference>
<dbReference type="FunFam" id="3.30.2410.10:FF:000008">
    <property type="entry name" value="Putative E3 ubiquitin-protein ligase UBR5"/>
    <property type="match status" value="1"/>
</dbReference>
<dbReference type="PROSITE" id="PS51309">
    <property type="entry name" value="PABC"/>
    <property type="match status" value="1"/>
</dbReference>
<evidence type="ECO:0000313" key="7">
    <source>
        <dbReference type="EnsemblMetazoa" id="ASIC020265-PA"/>
    </source>
</evidence>
<keyword evidence="1 2" id="KW-0833">Ubl conjugation pathway</keyword>
<dbReference type="EnsemblMetazoa" id="ASIC020265-RA">
    <property type="protein sequence ID" value="ASIC020265-PA"/>
    <property type="gene ID" value="ASIC020265"/>
</dbReference>
<protein>
    <submittedName>
        <fullName evidence="6 7">Ubiquitin-protein ligase</fullName>
    </submittedName>
</protein>
<dbReference type="GO" id="GO:0003723">
    <property type="term" value="F:RNA binding"/>
    <property type="evidence" value="ECO:0007669"/>
    <property type="project" value="InterPro"/>
</dbReference>
<dbReference type="Proteomes" id="UP000030765">
    <property type="component" value="Unassembled WGS sequence"/>
</dbReference>
<dbReference type="GO" id="GO:0016874">
    <property type="term" value="F:ligase activity"/>
    <property type="evidence" value="ECO:0007669"/>
    <property type="project" value="UniProtKB-KW"/>
</dbReference>
<dbReference type="OrthoDB" id="298098at2759"/>
<dbReference type="Gene3D" id="3.90.1750.10">
    <property type="entry name" value="Hect, E3 ligase catalytic domains"/>
    <property type="match status" value="1"/>
</dbReference>
<dbReference type="SMART" id="SM00119">
    <property type="entry name" value="HECTc"/>
    <property type="match status" value="1"/>
</dbReference>
<evidence type="ECO:0000313" key="8">
    <source>
        <dbReference type="Proteomes" id="UP000030765"/>
    </source>
</evidence>
<evidence type="ECO:0000259" key="4">
    <source>
        <dbReference type="PROSITE" id="PS50237"/>
    </source>
</evidence>
<evidence type="ECO:0000313" key="6">
    <source>
        <dbReference type="EMBL" id="KFB52078.1"/>
    </source>
</evidence>
<feature type="active site" description="Glycyl thioester intermediate" evidence="2">
    <location>
        <position position="416"/>
    </location>
</feature>
<dbReference type="InterPro" id="IPR036053">
    <property type="entry name" value="PABP-dom"/>
</dbReference>
<dbReference type="Gene3D" id="1.10.1900.10">
    <property type="entry name" value="c-terminal domain of poly(a) binding protein"/>
    <property type="match status" value="1"/>
</dbReference>
<reference evidence="7" key="2">
    <citation type="submission" date="2020-05" db="UniProtKB">
        <authorList>
            <consortium name="EnsemblMetazoa"/>
        </authorList>
    </citation>
    <scope>IDENTIFICATION</scope>
</reference>
<keyword evidence="8" id="KW-1185">Reference proteome</keyword>
<feature type="domain" description="PABC" evidence="5">
    <location>
        <begin position="1"/>
        <end position="36"/>
    </location>
</feature>
<dbReference type="PANTHER" id="PTHR46276">
    <property type="entry name" value="E3 UBIQUITIN-PROTEIN LIGASE UBR5"/>
    <property type="match status" value="1"/>
</dbReference>
<dbReference type="InterPro" id="IPR000569">
    <property type="entry name" value="HECT_dom"/>
</dbReference>
<dbReference type="EMBL" id="ATLV01025063">
    <property type="status" value="NOT_ANNOTATED_CDS"/>
    <property type="molecule type" value="Genomic_DNA"/>
</dbReference>
<dbReference type="Pfam" id="PF00632">
    <property type="entry name" value="HECT"/>
    <property type="match status" value="1"/>
</dbReference>
<dbReference type="GO" id="GO:0005634">
    <property type="term" value="C:nucleus"/>
    <property type="evidence" value="ECO:0007669"/>
    <property type="project" value="TreeGrafter"/>
</dbReference>
<evidence type="ECO:0000259" key="5">
    <source>
        <dbReference type="PROSITE" id="PS51309"/>
    </source>
</evidence>
<dbReference type="SUPFAM" id="SSF56204">
    <property type="entry name" value="Hect, E3 ligase catalytic domain"/>
    <property type="match status" value="1"/>
</dbReference>
<dbReference type="AlphaFoldDB" id="A0A084WPD4"/>
<dbReference type="GO" id="GO:0034450">
    <property type="term" value="F:ubiquitin-ubiquitin ligase activity"/>
    <property type="evidence" value="ECO:0007669"/>
    <property type="project" value="TreeGrafter"/>
</dbReference>
<feature type="compositionally biased region" description="Low complexity" evidence="3">
    <location>
        <begin position="44"/>
        <end position="53"/>
    </location>
</feature>
<name>A0A084WPD4_ANOSI</name>
<evidence type="ECO:0000256" key="3">
    <source>
        <dbReference type="SAM" id="MobiDB-lite"/>
    </source>
</evidence>
<dbReference type="OMA" id="RMMIDAN"/>
<dbReference type="STRING" id="74873.A0A084WPD4"/>
<dbReference type="InterPro" id="IPR035983">
    <property type="entry name" value="Hect_E3_ubiquitin_ligase"/>
</dbReference>
<evidence type="ECO:0000256" key="2">
    <source>
        <dbReference type="PROSITE-ProRule" id="PRU00104"/>
    </source>
</evidence>
<dbReference type="GO" id="GO:0000209">
    <property type="term" value="P:protein polyubiquitination"/>
    <property type="evidence" value="ECO:0007669"/>
    <property type="project" value="TreeGrafter"/>
</dbReference>
<dbReference type="PROSITE" id="PS50237">
    <property type="entry name" value="HECT"/>
    <property type="match status" value="1"/>
</dbReference>
<dbReference type="InterPro" id="IPR002004">
    <property type="entry name" value="PABP_HYD_C"/>
</dbReference>
<keyword evidence="6" id="KW-0436">Ligase</keyword>
<feature type="region of interest" description="Disordered" evidence="3">
    <location>
        <begin position="43"/>
        <end position="80"/>
    </location>
</feature>
<dbReference type="GO" id="GO:0090263">
    <property type="term" value="P:positive regulation of canonical Wnt signaling pathway"/>
    <property type="evidence" value="ECO:0007669"/>
    <property type="project" value="TreeGrafter"/>
</dbReference>
<dbReference type="FunFam" id="3.30.2160.10:FF:000006">
    <property type="entry name" value="E3 ubiquitin-protein ligase UBR5 isoform X2"/>
    <property type="match status" value="1"/>
</dbReference>
<feature type="compositionally biased region" description="Gly residues" evidence="3">
    <location>
        <begin position="54"/>
        <end position="80"/>
    </location>
</feature>
<dbReference type="SUPFAM" id="SSF63570">
    <property type="entry name" value="PABC (PABP) domain"/>
    <property type="match status" value="1"/>
</dbReference>
<accession>A0A084WPD4</accession>
<dbReference type="PANTHER" id="PTHR46276:SF1">
    <property type="entry name" value="E3 UBIQUITIN-PROTEIN LIGASE UBR5"/>
    <property type="match status" value="1"/>
</dbReference>